<evidence type="ECO:0000256" key="1">
    <source>
        <dbReference type="SAM" id="MobiDB-lite"/>
    </source>
</evidence>
<evidence type="ECO:0000313" key="2">
    <source>
        <dbReference type="EMBL" id="MFD0740101.1"/>
    </source>
</evidence>
<comment type="caution">
    <text evidence="2">The sequence shown here is derived from an EMBL/GenBank/DDBJ whole genome shotgun (WGS) entry which is preliminary data.</text>
</comment>
<dbReference type="RefSeq" id="WP_386813181.1">
    <property type="nucleotide sequence ID" value="NZ_JBHTIH010000007.1"/>
</dbReference>
<gene>
    <name evidence="2" type="ORF">ACFQZQ_12530</name>
</gene>
<protein>
    <submittedName>
        <fullName evidence="2">Uncharacterized protein</fullName>
    </submittedName>
</protein>
<sequence length="751" mass="83949">MERKFVEQLLGATSVPDMTAFSTDLQKSKVKVKWLPVGNKDNNLATINLGSDSAAGLIERVTNAIDAVIDREWIQQGCPEGFRTPRSATSAWFAVPEGHLGSVPKEDLKQFEELSKRVVVTLQDSNNAEYPTVDIRDKGIGLLPSEFGDSILSLNNSRKLKKLFLSGAFGQGGSTALAYSPYTIIFSRKAAVGKDMAGPLGFTVVRYNAGNTEQDKHGLYEYMVDPKTLKPFFIDCEDEWFEPGTLVRHVHMKVQKYASVMTSPTGSLWWLAHNYLFDPVMPFRIEENRKSKVKDATGRMVTGNNRRLTQGDSVEYRNSVHLHFREGRVDIHWWVLSADDEAARERIKNYAMISKPIVVTFNGQKQGDFPNTVIKDEVKLPFLDRYLIVQVDCDRLDGESRRELFPTTRETIRDSQIGDDLRRLIVEALAGDEKLRELDHKRKQRYMKSPSAPDDAIRKRLAKRIKSSMFTGGGKEGPRTAPPESTHDYQEPAAIPVVDPPSFLKITSASPRKVYAGRTFTIKFETDARPDYFASLDHFIAIVNPPTFGTFQGLANVRGGHGVAYFRAMEDVEIGATASVTLEVRPPRAASLSDSLDLEAIELPQTTGAEKGDARTPNLRIVRVTKDEPFYSDHDWDGKSVALVESDDESTNVFISVSNERLTSLVARAQRKDESAVQSVLDFYVEHVAFYAVIDSLSSQAQPRRIEAEENDDDHRKKVREDIALINACDTVCGIMEALFDVLVVGALETA</sequence>
<keyword evidence="3" id="KW-1185">Reference proteome</keyword>
<proteinExistence type="predicted"/>
<organism evidence="2 3">
    <name type="scientific">Lysobacter koreensis</name>
    <dbReference type="NCBI Taxonomy" id="266122"/>
    <lineage>
        <taxon>Bacteria</taxon>
        <taxon>Pseudomonadati</taxon>
        <taxon>Pseudomonadota</taxon>
        <taxon>Gammaproteobacteria</taxon>
        <taxon>Lysobacterales</taxon>
        <taxon>Lysobacteraceae</taxon>
        <taxon>Lysobacter</taxon>
    </lineage>
</organism>
<dbReference type="Proteomes" id="UP001597090">
    <property type="component" value="Unassembled WGS sequence"/>
</dbReference>
<evidence type="ECO:0000313" key="3">
    <source>
        <dbReference type="Proteomes" id="UP001597090"/>
    </source>
</evidence>
<dbReference type="EMBL" id="JBHTIH010000007">
    <property type="protein sequence ID" value="MFD0740101.1"/>
    <property type="molecule type" value="Genomic_DNA"/>
</dbReference>
<feature type="region of interest" description="Disordered" evidence="1">
    <location>
        <begin position="468"/>
        <end position="488"/>
    </location>
</feature>
<reference evidence="3" key="1">
    <citation type="journal article" date="2019" name="Int. J. Syst. Evol. Microbiol.">
        <title>The Global Catalogue of Microorganisms (GCM) 10K type strain sequencing project: providing services to taxonomists for standard genome sequencing and annotation.</title>
        <authorList>
            <consortium name="The Broad Institute Genomics Platform"/>
            <consortium name="The Broad Institute Genome Sequencing Center for Infectious Disease"/>
            <person name="Wu L."/>
            <person name="Ma J."/>
        </authorList>
    </citation>
    <scope>NUCLEOTIDE SEQUENCE [LARGE SCALE GENOMIC DNA]</scope>
    <source>
        <strain evidence="3">CCUG 55491</strain>
    </source>
</reference>
<name>A0ABW2YQ07_9GAMM</name>
<accession>A0ABW2YQ07</accession>